<dbReference type="EMBL" id="CM056741">
    <property type="protein sequence ID" value="KAJ8684058.1"/>
    <property type="molecule type" value="Genomic_DNA"/>
</dbReference>
<sequence>MKEQWKRLDNNAKHVVDVEEGASTPNKIEVPLLHTINPNREDYCKRLTATLRVCVLLTLLILLIRFGVFFHSKTNVQTDNYFEVPLAPEALSGRVGFHNFQDNADDLQETFESLQERTADHASSHQSSVEGSTSLPDSQKWKDQTLSRELLPPKSNPEDVIPYKSDIIDENYLSNDLSQNWKEISNKLEHIEKIVEENRRILGERLPDEKFEEVPSSEIDESAKSESQSSFFNHLLADMIVAAEEQLEKNKNQEFQNGEQMIVDAPEPRIIDVIENTSEPARNSEDLEKFEMSLLTLLMSGVVPSSNSEDFGLDQGSEDYPQTHLEGVHPVSSDDTASTPTMEERFKSDKSGEEGLFDFIASGLLSPFGTENSGLEQKFENESSNVSEELVSSHSNPTESSSKSQEELENVASEEIGLLSILTSSIFGKKHDSAEIDESEDQRTIGDSSQTSLTEDAKELRTEKSGDQENREDPSEVIPLQKNNEQILNNESEPVDGLNDESMALVNFDSVEFWNEFWEKRHLNRFIKSIAPLVGNNFELYTWYKSFKSNPIQETEDDRFRVHVAELLYSKNLQEFETDAFIVTHLISQNEGFTHFIDSEELEGIPSDTASSQIALLLFKKASLNALVRTGEVDESTASKDLEEYINMIEDIVRGENDSTDHVRDPNSSDEENNNQSPLSSSENTEESEIREDQVLTHLENVSEAEDKIKVMNEYMSPEILPRFALDSGTASDYQETVISDGINDLGGDIIHNSRRLDELERRIGSFQDAIVDDDHSFTKTNENEEKRQNELDGILSHESSDIEGENTRIESAEHSRGSDSGMQRGWETFLEILQAESDDNQKYPDVPYPYYDDYYY</sequence>
<accession>A0ACC2PLX1</accession>
<organism evidence="1 2">
    <name type="scientific">Eretmocerus hayati</name>
    <dbReference type="NCBI Taxonomy" id="131215"/>
    <lineage>
        <taxon>Eukaryota</taxon>
        <taxon>Metazoa</taxon>
        <taxon>Ecdysozoa</taxon>
        <taxon>Arthropoda</taxon>
        <taxon>Hexapoda</taxon>
        <taxon>Insecta</taxon>
        <taxon>Pterygota</taxon>
        <taxon>Neoptera</taxon>
        <taxon>Endopterygota</taxon>
        <taxon>Hymenoptera</taxon>
        <taxon>Apocrita</taxon>
        <taxon>Proctotrupomorpha</taxon>
        <taxon>Chalcidoidea</taxon>
        <taxon>Aphelinidae</taxon>
        <taxon>Aphelininae</taxon>
        <taxon>Eretmocerus</taxon>
    </lineage>
</organism>
<comment type="caution">
    <text evidence="1">The sequence shown here is derived from an EMBL/GenBank/DDBJ whole genome shotgun (WGS) entry which is preliminary data.</text>
</comment>
<keyword evidence="2" id="KW-1185">Reference proteome</keyword>
<gene>
    <name evidence="1" type="ORF">QAD02_019850</name>
</gene>
<name>A0ACC2PLX1_9HYME</name>
<reference evidence="1" key="1">
    <citation type="submission" date="2023-04" db="EMBL/GenBank/DDBJ databases">
        <title>A chromosome-level genome assembly of the parasitoid wasp Eretmocerus hayati.</title>
        <authorList>
            <person name="Zhong Y."/>
            <person name="Liu S."/>
            <person name="Liu Y."/>
        </authorList>
    </citation>
    <scope>NUCLEOTIDE SEQUENCE</scope>
    <source>
        <strain evidence="1">ZJU_SS_LIU_2023</strain>
    </source>
</reference>
<protein>
    <submittedName>
        <fullName evidence="1">Uncharacterized protein</fullName>
    </submittedName>
</protein>
<evidence type="ECO:0000313" key="1">
    <source>
        <dbReference type="EMBL" id="KAJ8684058.1"/>
    </source>
</evidence>
<proteinExistence type="predicted"/>
<evidence type="ECO:0000313" key="2">
    <source>
        <dbReference type="Proteomes" id="UP001239111"/>
    </source>
</evidence>
<dbReference type="Proteomes" id="UP001239111">
    <property type="component" value="Chromosome 1"/>
</dbReference>